<dbReference type="PROSITE" id="PS50005">
    <property type="entry name" value="TPR"/>
    <property type="match status" value="1"/>
</dbReference>
<dbReference type="AlphaFoldDB" id="A0A075LPV9"/>
<dbReference type="STRING" id="1343739.PAP_01400"/>
<evidence type="ECO:0000256" key="1">
    <source>
        <dbReference type="PROSITE-ProRule" id="PRU00339"/>
    </source>
</evidence>
<dbReference type="RefSeq" id="WP_048164247.1">
    <property type="nucleotide sequence ID" value="NZ_CP006019.1"/>
</dbReference>
<dbReference type="InterPro" id="IPR011990">
    <property type="entry name" value="TPR-like_helical_dom_sf"/>
</dbReference>
<reference evidence="3 4" key="2">
    <citation type="journal article" date="2015" name="Genome Announc.">
        <title>Complete Genome Sequence of Hyperthermophilic Piezophilic Archaeon Palaeococcus pacificus DY20341T, Isolated from Deep-Sea Hydrothermal Sediments.</title>
        <authorList>
            <person name="Zeng X."/>
            <person name="Jebbar M."/>
            <person name="Shao Z."/>
        </authorList>
    </citation>
    <scope>NUCLEOTIDE SEQUENCE [LARGE SCALE GENOMIC DNA]</scope>
    <source>
        <strain evidence="3 4">DY20341</strain>
    </source>
</reference>
<dbReference type="SMART" id="SM00028">
    <property type="entry name" value="TPR"/>
    <property type="match status" value="2"/>
</dbReference>
<dbReference type="GeneID" id="24841413"/>
<reference evidence="4" key="1">
    <citation type="submission" date="2013-06" db="EMBL/GenBank/DDBJ databases">
        <title>Complete Genome Sequence of Hyperthermophilic Palaeococcus pacificus DY20341T, Isolated from a Deep-Sea Hydrothermal Sediments.</title>
        <authorList>
            <person name="Zeng X."/>
            <person name="Shao Z."/>
        </authorList>
    </citation>
    <scope>NUCLEOTIDE SEQUENCE [LARGE SCALE GENOMIC DNA]</scope>
    <source>
        <strain evidence="4">DY20341</strain>
    </source>
</reference>
<feature type="repeat" description="TPR" evidence="1">
    <location>
        <begin position="121"/>
        <end position="154"/>
    </location>
</feature>
<keyword evidence="4" id="KW-1185">Reference proteome</keyword>
<dbReference type="InterPro" id="IPR019734">
    <property type="entry name" value="TPR_rpt"/>
</dbReference>
<dbReference type="KEGG" id="ppac:PAP_01400"/>
<dbReference type="eggNOG" id="arCOG03043">
    <property type="taxonomic scope" value="Archaea"/>
</dbReference>
<protein>
    <submittedName>
        <fullName evidence="3">Uncharacterized protein</fullName>
    </submittedName>
</protein>
<evidence type="ECO:0000256" key="2">
    <source>
        <dbReference type="SAM" id="Coils"/>
    </source>
</evidence>
<dbReference type="OrthoDB" id="86163at2157"/>
<organism evidence="3 4">
    <name type="scientific">Palaeococcus pacificus DY20341</name>
    <dbReference type="NCBI Taxonomy" id="1343739"/>
    <lineage>
        <taxon>Archaea</taxon>
        <taxon>Methanobacteriati</taxon>
        <taxon>Methanobacteriota</taxon>
        <taxon>Thermococci</taxon>
        <taxon>Thermococcales</taxon>
        <taxon>Thermococcaceae</taxon>
        <taxon>Palaeococcus</taxon>
    </lineage>
</organism>
<evidence type="ECO:0000313" key="4">
    <source>
        <dbReference type="Proteomes" id="UP000027981"/>
    </source>
</evidence>
<dbReference type="SUPFAM" id="SSF48452">
    <property type="entry name" value="TPR-like"/>
    <property type="match status" value="1"/>
</dbReference>
<dbReference type="HOGENOM" id="CLU_878843_0_0_2"/>
<accession>A0A075LPV9</accession>
<feature type="coiled-coil region" evidence="2">
    <location>
        <begin position="130"/>
        <end position="157"/>
    </location>
</feature>
<keyword evidence="1" id="KW-0802">TPR repeat</keyword>
<proteinExistence type="predicted"/>
<name>A0A075LPV9_9EURY</name>
<dbReference type="Proteomes" id="UP000027981">
    <property type="component" value="Chromosome"/>
</dbReference>
<evidence type="ECO:0000313" key="3">
    <source>
        <dbReference type="EMBL" id="AIF68720.1"/>
    </source>
</evidence>
<gene>
    <name evidence="3" type="ORF">PAP_01400</name>
</gene>
<sequence>MEEIMKALEMKDAEKVAELLYYKADELEDEELKEVLKKAEELAKEKKHHELYKLIAYIYQEFLGVNKISEFEELAFSEDTFEAKFHLADLYALTGEIEKALGLFRELLEEETAKGNKENIAKVYYSMALAHEELAEYDKAKELMEKAAKAFEELGKEEDYMHALIYLAYLKFESGEVSEAKADIAKLLPRIKDKPTLMAQVHLVFEEIFEDEENYDAALQECLYAMLEAREGEYLDITFDALIDVIWQLMLEDKFDVIYENMDMFSNAFEDLREFFDGVKAIALFKDGKIDAEEAKKALGKIKDPRLLDLVQLLGEAEF</sequence>
<keyword evidence="2" id="KW-0175">Coiled coil</keyword>
<dbReference type="Gene3D" id="1.25.40.10">
    <property type="entry name" value="Tetratricopeptide repeat domain"/>
    <property type="match status" value="1"/>
</dbReference>
<dbReference type="EMBL" id="CP006019">
    <property type="protein sequence ID" value="AIF68720.1"/>
    <property type="molecule type" value="Genomic_DNA"/>
</dbReference>
<feature type="coiled-coil region" evidence="2">
    <location>
        <begin position="10"/>
        <end position="49"/>
    </location>
</feature>